<dbReference type="PATRIC" id="fig|1409788.3.peg.2508"/>
<reference evidence="3" key="1">
    <citation type="submission" date="2015-07" db="EMBL/GenBank/DDBJ databases">
        <title>Genome sequencing of Sunxiuqinia dokdonensis strain SK.</title>
        <authorList>
            <person name="Ahn S."/>
            <person name="Kim B.-C."/>
        </authorList>
    </citation>
    <scope>NUCLEOTIDE SEQUENCE [LARGE SCALE GENOMIC DNA]</scope>
    <source>
        <strain evidence="3">SK</strain>
    </source>
</reference>
<proteinExistence type="predicted"/>
<protein>
    <recommendedName>
        <fullName evidence="1">Type 9 secretion system plug protein N-terminal domain-containing protein</fullName>
    </recommendedName>
</protein>
<dbReference type="STRING" id="1409788.NC99_24290"/>
<accession>A0A0L8V8J7</accession>
<dbReference type="Gene3D" id="2.60.40.10">
    <property type="entry name" value="Immunoglobulins"/>
    <property type="match status" value="1"/>
</dbReference>
<evidence type="ECO:0000259" key="1">
    <source>
        <dbReference type="Pfam" id="PF17116"/>
    </source>
</evidence>
<dbReference type="InterPro" id="IPR013783">
    <property type="entry name" value="Ig-like_fold"/>
</dbReference>
<organism evidence="2 3">
    <name type="scientific">Sunxiuqinia dokdonensis</name>
    <dbReference type="NCBI Taxonomy" id="1409788"/>
    <lineage>
        <taxon>Bacteria</taxon>
        <taxon>Pseudomonadati</taxon>
        <taxon>Bacteroidota</taxon>
        <taxon>Bacteroidia</taxon>
        <taxon>Marinilabiliales</taxon>
        <taxon>Prolixibacteraceae</taxon>
        <taxon>Sunxiuqinia</taxon>
    </lineage>
</organism>
<dbReference type="EMBL" id="LGIA01000153">
    <property type="protein sequence ID" value="KOH44769.1"/>
    <property type="molecule type" value="Genomic_DNA"/>
</dbReference>
<comment type="caution">
    <text evidence="2">The sequence shown here is derived from an EMBL/GenBank/DDBJ whole genome shotgun (WGS) entry which is preliminary data.</text>
</comment>
<evidence type="ECO:0000313" key="2">
    <source>
        <dbReference type="EMBL" id="KOH44769.1"/>
    </source>
</evidence>
<sequence>MKIFFRLIIIIGGVIFTLSPLAQEANEYYYQNAVYKEEIKTVQFHREGFELSHPVYELGTTGALLLKFDDLSDEPKNYYYTLIHCDADWNESYLLQNEYLEGFYDNPVDDYAPGFNTTMTYINYLVRIPNEQVQITHSGNYVLVVYEDGDKENLVLTRRFHVLDQKVNVSGVVKRATFDPFKGDNQEVDFTIAHPNLRIVNPTDEVKVVVMKNRRWDTAIRNLKPLFIRENELVYDYDKENVFPGGNEYRYFDIRTRRYNGENVLETSFHRPYYHVTLQPDEVRSNKKYFGYREMNGNYVVESQDRVEDFDTESDYFFVHFTLPLEAQLIGGTVNVFGALTDWNANKSNEMTWNYEQATYELTLLLKQGYYNYQYVYVPEGAQKADETVIEGSHYETENEYQVFVYYRGVSGRYDQLVGYQVLNADF</sequence>
<dbReference type="AlphaFoldDB" id="A0A0L8V8J7"/>
<feature type="domain" description="Type 9 secretion system plug protein N-terminal" evidence="1">
    <location>
        <begin position="39"/>
        <end position="163"/>
    </location>
</feature>
<dbReference type="Proteomes" id="UP000036958">
    <property type="component" value="Unassembled WGS sequence"/>
</dbReference>
<dbReference type="Pfam" id="PF17116">
    <property type="entry name" value="T9SS_plug_1st"/>
    <property type="match status" value="1"/>
</dbReference>
<dbReference type="RefSeq" id="WP_053183663.1">
    <property type="nucleotide sequence ID" value="NZ_LGIA01000153.1"/>
</dbReference>
<dbReference type="OrthoDB" id="1522602at2"/>
<dbReference type="InterPro" id="IPR031345">
    <property type="entry name" value="T9SS_Plug_N"/>
</dbReference>
<name>A0A0L8V8J7_9BACT</name>
<gene>
    <name evidence="2" type="ORF">NC99_24290</name>
</gene>
<evidence type="ECO:0000313" key="3">
    <source>
        <dbReference type="Proteomes" id="UP000036958"/>
    </source>
</evidence>
<keyword evidence="3" id="KW-1185">Reference proteome</keyword>